<keyword evidence="4" id="KW-1185">Reference proteome</keyword>
<dbReference type="STRING" id="444157.Tneu_0291"/>
<dbReference type="InterPro" id="IPR021744">
    <property type="entry name" value="CbiG_N"/>
</dbReference>
<feature type="domain" description="Cobalamin synthesis G N-terminal" evidence="2">
    <location>
        <begin position="43"/>
        <end position="122"/>
    </location>
</feature>
<organism evidence="3 4">
    <name type="scientific">Pyrobaculum neutrophilum (strain DSM 2338 / JCM 9278 / NBRC 100436 / V24Sta)</name>
    <name type="common">Thermoproteus neutrophilus</name>
    <dbReference type="NCBI Taxonomy" id="444157"/>
    <lineage>
        <taxon>Archaea</taxon>
        <taxon>Thermoproteota</taxon>
        <taxon>Thermoprotei</taxon>
        <taxon>Thermoproteales</taxon>
        <taxon>Thermoproteaceae</taxon>
        <taxon>Pyrobaculum</taxon>
    </lineage>
</organism>
<reference evidence="3" key="1">
    <citation type="submission" date="2008-03" db="EMBL/GenBank/DDBJ databases">
        <title>Complete sequence of Thermoproteus neutrophilus V24Sta.</title>
        <authorList>
            <consortium name="US DOE Joint Genome Institute"/>
            <person name="Copeland A."/>
            <person name="Lucas S."/>
            <person name="Lapidus A."/>
            <person name="Glavina del Rio T."/>
            <person name="Dalin E."/>
            <person name="Tice H."/>
            <person name="Bruce D."/>
            <person name="Goodwin L."/>
            <person name="Pitluck S."/>
            <person name="Sims D."/>
            <person name="Brettin T."/>
            <person name="Detter J.C."/>
            <person name="Han C."/>
            <person name="Kuske C.R."/>
            <person name="Schmutz J."/>
            <person name="Larimer F."/>
            <person name="Land M."/>
            <person name="Hauser L."/>
            <person name="Kyrpides N."/>
            <person name="Mikhailova N."/>
            <person name="Biddle J.F."/>
            <person name="Zhang Z."/>
            <person name="Fitz-Gibbon S.T."/>
            <person name="Lowe T.M."/>
            <person name="Saltikov C."/>
            <person name="House C.H."/>
            <person name="Richardson P."/>
        </authorList>
    </citation>
    <scope>NUCLEOTIDE SEQUENCE [LARGE SCALE GENOMIC DNA]</scope>
    <source>
        <strain evidence="3">V24Sta</strain>
    </source>
</reference>
<dbReference type="GO" id="GO:0009236">
    <property type="term" value="P:cobalamin biosynthetic process"/>
    <property type="evidence" value="ECO:0007669"/>
    <property type="project" value="InterPro"/>
</dbReference>
<dbReference type="PANTHER" id="PTHR37477:SF1">
    <property type="entry name" value="COBALT-PRECORRIN-5A HYDROLASE"/>
    <property type="match status" value="1"/>
</dbReference>
<dbReference type="Pfam" id="PF01890">
    <property type="entry name" value="CbiG_C"/>
    <property type="match status" value="1"/>
</dbReference>
<evidence type="ECO:0000313" key="3">
    <source>
        <dbReference type="EMBL" id="ACB39243.1"/>
    </source>
</evidence>
<name>B1YBB2_PYRNV</name>
<protein>
    <submittedName>
        <fullName evidence="3">Cobalamin (Vitamin B12) biosynthesis CbiG protein</fullName>
    </submittedName>
</protein>
<evidence type="ECO:0000313" key="4">
    <source>
        <dbReference type="Proteomes" id="UP000001694"/>
    </source>
</evidence>
<dbReference type="SUPFAM" id="SSF159672">
    <property type="entry name" value="CbiG N-terminal domain-like"/>
    <property type="match status" value="1"/>
</dbReference>
<dbReference type="Pfam" id="PF11760">
    <property type="entry name" value="CbiG_N"/>
    <property type="match status" value="1"/>
</dbReference>
<dbReference type="GeneID" id="6165799"/>
<dbReference type="eggNOG" id="arCOG00651">
    <property type="taxonomic scope" value="Archaea"/>
</dbReference>
<dbReference type="EMBL" id="CP001014">
    <property type="protein sequence ID" value="ACB39243.1"/>
    <property type="molecule type" value="Genomic_DNA"/>
</dbReference>
<dbReference type="SUPFAM" id="SSF159664">
    <property type="entry name" value="CobE/GbiG C-terminal domain-like"/>
    <property type="match status" value="1"/>
</dbReference>
<dbReference type="Proteomes" id="UP000001694">
    <property type="component" value="Chromosome"/>
</dbReference>
<dbReference type="AlphaFoldDB" id="B1YBB2"/>
<dbReference type="KEGG" id="tne:Tneu_0291"/>
<dbReference type="RefSeq" id="WP_012349664.1">
    <property type="nucleotide sequence ID" value="NC_010525.1"/>
</dbReference>
<dbReference type="OrthoDB" id="4722at2157"/>
<evidence type="ECO:0000259" key="1">
    <source>
        <dbReference type="Pfam" id="PF01890"/>
    </source>
</evidence>
<feature type="domain" description="CobE/GbiG C-terminal" evidence="1">
    <location>
        <begin position="200"/>
        <end position="317"/>
    </location>
</feature>
<dbReference type="Gene3D" id="3.40.50.11220">
    <property type="match status" value="1"/>
</dbReference>
<accession>B1YBB2</accession>
<dbReference type="InterPro" id="IPR038029">
    <property type="entry name" value="GbiG_N_sf"/>
</dbReference>
<dbReference type="InterPro" id="IPR036518">
    <property type="entry name" value="CobE/GbiG_C_sf"/>
</dbReference>
<sequence>MLELLWRGAAVFYAGAGPPPAAERLVEELKARGVPAHLLNNGMLAEAWGCYDAFIFVEALGGVVRLLCPLLRDKERDPPVLVVEREGRFVIPLVGSHRGANELARELAEMLGGVAVVTTAVDAAGAHPAEDFERYMLCDMGREGRLLVNKALKEGRRVCVEGGRLPPYLRGYAEGGGCDVVIKLGEGCGPGEVCCRPAALYVGVGARSEATPAEVAEAVKKALEAVGVGLDRVAAVASIKPVALKAAEALGVKAVLYSPEELREGAASPCLSPPSQKALEAVGLPGVAELAALKAAGEGGRLIYRKRAAGGVTVAIAAR</sequence>
<dbReference type="HOGENOM" id="CLU_028397_0_2_2"/>
<proteinExistence type="predicted"/>
<dbReference type="PANTHER" id="PTHR37477">
    <property type="entry name" value="COBALT-PRECORRIN-5A HYDROLASE"/>
    <property type="match status" value="1"/>
</dbReference>
<evidence type="ECO:0000259" key="2">
    <source>
        <dbReference type="Pfam" id="PF11760"/>
    </source>
</evidence>
<dbReference type="InterPro" id="IPR002750">
    <property type="entry name" value="CobE/GbiG_C"/>
</dbReference>
<gene>
    <name evidence="3" type="ordered locus">Tneu_0291</name>
</gene>
<dbReference type="NCBIfam" id="NF004467">
    <property type="entry name" value="PRK05788.1-5"/>
    <property type="match status" value="1"/>
</dbReference>
<dbReference type="InterPro" id="IPR052553">
    <property type="entry name" value="CbiG_hydrolase"/>
</dbReference>
<dbReference type="Gene3D" id="3.30.420.180">
    <property type="entry name" value="CobE/GbiG C-terminal domain"/>
    <property type="match status" value="1"/>
</dbReference>